<dbReference type="SUPFAM" id="SSF52200">
    <property type="entry name" value="Toll/Interleukin receptor TIR domain"/>
    <property type="match status" value="1"/>
</dbReference>
<dbReference type="PROSITE" id="PS50104">
    <property type="entry name" value="TIR"/>
    <property type="match status" value="1"/>
</dbReference>
<feature type="region of interest" description="Disordered" evidence="2">
    <location>
        <begin position="1"/>
        <end position="29"/>
    </location>
</feature>
<accession>A0AAP0QR45</accession>
<dbReference type="GO" id="GO:0007165">
    <property type="term" value="P:signal transduction"/>
    <property type="evidence" value="ECO:0007669"/>
    <property type="project" value="InterPro"/>
</dbReference>
<feature type="domain" description="TIR" evidence="3">
    <location>
        <begin position="57"/>
        <end position="169"/>
    </location>
</feature>
<proteinExistence type="predicted"/>
<organism evidence="4 5">
    <name type="scientific">Citrus x changshan-huyou</name>
    <dbReference type="NCBI Taxonomy" id="2935761"/>
    <lineage>
        <taxon>Eukaryota</taxon>
        <taxon>Viridiplantae</taxon>
        <taxon>Streptophyta</taxon>
        <taxon>Embryophyta</taxon>
        <taxon>Tracheophyta</taxon>
        <taxon>Spermatophyta</taxon>
        <taxon>Magnoliopsida</taxon>
        <taxon>eudicotyledons</taxon>
        <taxon>Gunneridae</taxon>
        <taxon>Pentapetalae</taxon>
        <taxon>rosids</taxon>
        <taxon>malvids</taxon>
        <taxon>Sapindales</taxon>
        <taxon>Rutaceae</taxon>
        <taxon>Aurantioideae</taxon>
        <taxon>Citrus</taxon>
    </lineage>
</organism>
<gene>
    <name evidence="4" type="ORF">WN944_015469</name>
</gene>
<dbReference type="SMART" id="SM00255">
    <property type="entry name" value="TIR"/>
    <property type="match status" value="1"/>
</dbReference>
<comment type="caution">
    <text evidence="4">The sequence shown here is derived from an EMBL/GenBank/DDBJ whole genome shotgun (WGS) entry which is preliminary data.</text>
</comment>
<protein>
    <recommendedName>
        <fullName evidence="3">TIR domain-containing protein</fullName>
    </recommendedName>
</protein>
<dbReference type="EMBL" id="JBCGBO010000005">
    <property type="protein sequence ID" value="KAK9200272.1"/>
    <property type="molecule type" value="Genomic_DNA"/>
</dbReference>
<evidence type="ECO:0000256" key="2">
    <source>
        <dbReference type="SAM" id="MobiDB-lite"/>
    </source>
</evidence>
<evidence type="ECO:0000256" key="1">
    <source>
        <dbReference type="ARBA" id="ARBA00023027"/>
    </source>
</evidence>
<name>A0AAP0QR45_9ROSI</name>
<dbReference type="Gene3D" id="3.40.50.10140">
    <property type="entry name" value="Toll/interleukin-1 receptor homology (TIR) domain"/>
    <property type="match status" value="1"/>
</dbReference>
<dbReference type="Pfam" id="PF01582">
    <property type="entry name" value="TIR"/>
    <property type="match status" value="1"/>
</dbReference>
<dbReference type="Proteomes" id="UP001428341">
    <property type="component" value="Unassembled WGS sequence"/>
</dbReference>
<dbReference type="InterPro" id="IPR035897">
    <property type="entry name" value="Toll_tir_struct_dom_sf"/>
</dbReference>
<dbReference type="AlphaFoldDB" id="A0AAP0QR45"/>
<evidence type="ECO:0000313" key="5">
    <source>
        <dbReference type="Proteomes" id="UP001428341"/>
    </source>
</evidence>
<dbReference type="PANTHER" id="PTHR32009:SF155">
    <property type="entry name" value="DISEASE RESISTANCE PROTEIN (TIR-NBS-LRR CLASS)"/>
    <property type="match status" value="1"/>
</dbReference>
<dbReference type="PANTHER" id="PTHR32009">
    <property type="entry name" value="TMV RESISTANCE PROTEIN N-LIKE"/>
    <property type="match status" value="1"/>
</dbReference>
<keyword evidence="5" id="KW-1185">Reference proteome</keyword>
<keyword evidence="1" id="KW-0520">NAD</keyword>
<evidence type="ECO:0000259" key="3">
    <source>
        <dbReference type="PROSITE" id="PS50104"/>
    </source>
</evidence>
<sequence length="169" mass="19265">MARKKQKKSSFSLRNMFKSRSTNRRGEDLWDDVGSTARKNCPIDEEKSAYWVAEAGIDRKALAFIAKFHETRISESEHHAAMCRQNMQTFIDDQLNRGDEVSESLLKAIDASAISVIIFSEGYASSRWCLDELVKILKCKKEYAQIVIPVFYRVDPSDVRNQTGSFGDS</sequence>
<reference evidence="4 5" key="1">
    <citation type="submission" date="2024-05" db="EMBL/GenBank/DDBJ databases">
        <title>Haplotype-resolved chromosome-level genome assembly of Huyou (Citrus changshanensis).</title>
        <authorList>
            <person name="Miao C."/>
            <person name="Chen W."/>
            <person name="Wu Y."/>
            <person name="Wang L."/>
            <person name="Zhao S."/>
            <person name="Grierson D."/>
            <person name="Xu C."/>
            <person name="Chen K."/>
        </authorList>
    </citation>
    <scope>NUCLEOTIDE SEQUENCE [LARGE SCALE GENOMIC DNA]</scope>
    <source>
        <strain evidence="4">01-14</strain>
        <tissue evidence="4">Leaf</tissue>
    </source>
</reference>
<evidence type="ECO:0000313" key="4">
    <source>
        <dbReference type="EMBL" id="KAK9200272.1"/>
    </source>
</evidence>
<dbReference type="InterPro" id="IPR000157">
    <property type="entry name" value="TIR_dom"/>
</dbReference>